<feature type="compositionally biased region" description="Low complexity" evidence="1">
    <location>
        <begin position="132"/>
        <end position="145"/>
    </location>
</feature>
<organism evidence="2 3">
    <name type="scientific">Hwanghaeella grinnelliae</name>
    <dbReference type="NCBI Taxonomy" id="2500179"/>
    <lineage>
        <taxon>Bacteria</taxon>
        <taxon>Pseudomonadati</taxon>
        <taxon>Pseudomonadota</taxon>
        <taxon>Alphaproteobacteria</taxon>
        <taxon>Rhodospirillales</taxon>
        <taxon>Rhodospirillaceae</taxon>
        <taxon>Hwanghaeella</taxon>
    </lineage>
</organism>
<dbReference type="AlphaFoldDB" id="A0A437QQ30"/>
<dbReference type="InterPro" id="IPR021333">
    <property type="entry name" value="DUF2946"/>
</dbReference>
<evidence type="ECO:0008006" key="4">
    <source>
        <dbReference type="Google" id="ProtNLM"/>
    </source>
</evidence>
<dbReference type="EMBL" id="SADE01000002">
    <property type="protein sequence ID" value="RVU36605.1"/>
    <property type="molecule type" value="Genomic_DNA"/>
</dbReference>
<evidence type="ECO:0000313" key="3">
    <source>
        <dbReference type="Proteomes" id="UP000287447"/>
    </source>
</evidence>
<dbReference type="Pfam" id="PF11162">
    <property type="entry name" value="DUF2946"/>
    <property type="match status" value="1"/>
</dbReference>
<evidence type="ECO:0000256" key="1">
    <source>
        <dbReference type="SAM" id="MobiDB-lite"/>
    </source>
</evidence>
<evidence type="ECO:0000313" key="2">
    <source>
        <dbReference type="EMBL" id="RVU36605.1"/>
    </source>
</evidence>
<dbReference type="Proteomes" id="UP000287447">
    <property type="component" value="Unassembled WGS sequence"/>
</dbReference>
<feature type="region of interest" description="Disordered" evidence="1">
    <location>
        <begin position="114"/>
        <end position="145"/>
    </location>
</feature>
<reference evidence="3" key="1">
    <citation type="submission" date="2019-01" db="EMBL/GenBank/DDBJ databases">
        <title>Gri0909 isolated from a small marine red alga.</title>
        <authorList>
            <person name="Kim J."/>
            <person name="Jeong S.E."/>
            <person name="Jeon C.O."/>
        </authorList>
    </citation>
    <scope>NUCLEOTIDE SEQUENCE [LARGE SCALE GENOMIC DNA]</scope>
    <source>
        <strain evidence="3">Gri0909</strain>
    </source>
</reference>
<protein>
    <recommendedName>
        <fullName evidence="4">DUF2946 domain-containing protein</fullName>
    </recommendedName>
</protein>
<sequence>MTARAGHSARRSLAVGLALFGLFFQLLLPIPLSVAAEPGAPNRVLEICAADGIVRVPLPAAASQPFSDTANGEDGRGSYVEACNHCVLHAAHLFLPARGFEETVQPAALGERLPILSSDHNPGTAPRAGFDARGPPAAGPTRANA</sequence>
<accession>A0A437QQ30</accession>
<proteinExistence type="predicted"/>
<keyword evidence="3" id="KW-1185">Reference proteome</keyword>
<comment type="caution">
    <text evidence="2">The sequence shown here is derived from an EMBL/GenBank/DDBJ whole genome shotgun (WGS) entry which is preliminary data.</text>
</comment>
<gene>
    <name evidence="2" type="ORF">EOI86_15595</name>
</gene>
<dbReference type="RefSeq" id="WP_127766081.1">
    <property type="nucleotide sequence ID" value="NZ_SADE01000002.1"/>
</dbReference>
<name>A0A437QQ30_9PROT</name>